<dbReference type="PANTHER" id="PTHR46239">
    <property type="entry name" value="DNA REPAIR PROTEIN RAD51 HOMOLOG 3 RAD51C"/>
    <property type="match status" value="1"/>
</dbReference>
<comment type="similarity">
    <text evidence="2">Belongs to the RecA family. RAD51 subfamily.</text>
</comment>
<dbReference type="InterPro" id="IPR027417">
    <property type="entry name" value="P-loop_NTPase"/>
</dbReference>
<evidence type="ECO:0000256" key="1">
    <source>
        <dbReference type="ARBA" id="ARBA00004123"/>
    </source>
</evidence>
<comment type="caution">
    <text evidence="13">The sequence shown here is derived from an EMBL/GenBank/DDBJ whole genome shotgun (WGS) entry which is preliminary data.</text>
</comment>
<dbReference type="PROSITE" id="PS50162">
    <property type="entry name" value="RECA_2"/>
    <property type="match status" value="1"/>
</dbReference>
<dbReference type="Pfam" id="PF08423">
    <property type="entry name" value="Rad51"/>
    <property type="match status" value="1"/>
</dbReference>
<keyword evidence="8" id="KW-0234">DNA repair</keyword>
<proteinExistence type="inferred from homology"/>
<evidence type="ECO:0000256" key="6">
    <source>
        <dbReference type="ARBA" id="ARBA00023125"/>
    </source>
</evidence>
<dbReference type="PIRSF" id="PIRSF005856">
    <property type="entry name" value="Rad51"/>
    <property type="match status" value="1"/>
</dbReference>
<evidence type="ECO:0000256" key="11">
    <source>
        <dbReference type="ARBA" id="ARBA00056000"/>
    </source>
</evidence>
<dbReference type="GO" id="GO:0140664">
    <property type="term" value="F:ATP-dependent DNA damage sensor activity"/>
    <property type="evidence" value="ECO:0007669"/>
    <property type="project" value="InterPro"/>
</dbReference>
<evidence type="ECO:0000313" key="14">
    <source>
        <dbReference type="Proteomes" id="UP000036987"/>
    </source>
</evidence>
<comment type="subcellular location">
    <subcellularLocation>
        <location evidence="1">Nucleus</location>
    </subcellularLocation>
</comment>
<feature type="domain" description="RecA family profile 1" evidence="12">
    <location>
        <begin position="49"/>
        <end position="238"/>
    </location>
</feature>
<dbReference type="InterPro" id="IPR052093">
    <property type="entry name" value="HR_Repair_Mediator"/>
</dbReference>
<keyword evidence="6" id="KW-0238">DNA-binding</keyword>
<protein>
    <recommendedName>
        <fullName evidence="10">DNA repair protein RAD51 homolog 3</fullName>
    </recommendedName>
</protein>
<dbReference type="GO" id="GO:0033065">
    <property type="term" value="C:Rad51C-XRCC3 complex"/>
    <property type="evidence" value="ECO:0000318"/>
    <property type="project" value="GO_Central"/>
</dbReference>
<dbReference type="FunFam" id="3.40.50.300:FF:001318">
    <property type="entry name" value="DNA repair protein RAD51"/>
    <property type="match status" value="1"/>
</dbReference>
<dbReference type="InterPro" id="IPR013632">
    <property type="entry name" value="Rad51_C"/>
</dbReference>
<evidence type="ECO:0000256" key="8">
    <source>
        <dbReference type="ARBA" id="ARBA00023204"/>
    </source>
</evidence>
<name>A0A0K9Q4E5_ZOSMR</name>
<keyword evidence="4" id="KW-0227">DNA damage</keyword>
<evidence type="ECO:0000256" key="5">
    <source>
        <dbReference type="ARBA" id="ARBA00022840"/>
    </source>
</evidence>
<dbReference type="GO" id="GO:0005657">
    <property type="term" value="C:replication fork"/>
    <property type="evidence" value="ECO:0000318"/>
    <property type="project" value="GO_Central"/>
</dbReference>
<dbReference type="AlphaFoldDB" id="A0A0K9Q4E5"/>
<dbReference type="GO" id="GO:0033063">
    <property type="term" value="C:Rad51B-Rad51C-Rad51D-XRCC2 complex"/>
    <property type="evidence" value="ECO:0000318"/>
    <property type="project" value="GO_Central"/>
</dbReference>
<dbReference type="STRING" id="29655.A0A0K9Q4E5"/>
<sequence length="311" mass="34591">MLPGRAIFSNRSDGVTPMTAHERLPQNRPIQSDFFGAQTAWEMLSEELVQKHITTGCQDLDDILGGGIHCKEVTEIGGVPGIGKTQIGIQLAVNVQIPDEFGGLGGKAIYIDTEGSFMVERAYQIAKACVQDVLSISAIDGKVAETHRKKMNPNVFLANILYFRVCSYTEQIAVINYLEKFLAEERDVKILIIDSVSFLFRQDFDDLALRTRILSEMSLKLMKLAKSFNLAVVLLNQVTTKFTEGSFHLSLALGDSWSHACTNRVILYWNNDERCAYIEKSPSVRSASSGFSVTAEGIRNIIPSHKKIRIL</sequence>
<organism evidence="13 14">
    <name type="scientific">Zostera marina</name>
    <name type="common">Eelgrass</name>
    <dbReference type="NCBI Taxonomy" id="29655"/>
    <lineage>
        <taxon>Eukaryota</taxon>
        <taxon>Viridiplantae</taxon>
        <taxon>Streptophyta</taxon>
        <taxon>Embryophyta</taxon>
        <taxon>Tracheophyta</taxon>
        <taxon>Spermatophyta</taxon>
        <taxon>Magnoliopsida</taxon>
        <taxon>Liliopsida</taxon>
        <taxon>Zosteraceae</taxon>
        <taxon>Zostera</taxon>
    </lineage>
</organism>
<evidence type="ECO:0000256" key="4">
    <source>
        <dbReference type="ARBA" id="ARBA00022763"/>
    </source>
</evidence>
<dbReference type="CDD" id="cd19492">
    <property type="entry name" value="Rad51C"/>
    <property type="match status" value="1"/>
</dbReference>
<gene>
    <name evidence="13" type="ORF">ZOSMA_106G00360</name>
</gene>
<evidence type="ECO:0000256" key="9">
    <source>
        <dbReference type="ARBA" id="ARBA00023242"/>
    </source>
</evidence>
<dbReference type="SUPFAM" id="SSF52540">
    <property type="entry name" value="P-loop containing nucleoside triphosphate hydrolases"/>
    <property type="match status" value="1"/>
</dbReference>
<dbReference type="Proteomes" id="UP000036987">
    <property type="component" value="Unassembled WGS sequence"/>
</dbReference>
<evidence type="ECO:0000313" key="13">
    <source>
        <dbReference type="EMBL" id="KMZ76131.1"/>
    </source>
</evidence>
<dbReference type="PANTHER" id="PTHR46239:SF1">
    <property type="entry name" value="DNA REPAIR PROTEIN RAD51 HOMOLOG 3"/>
    <property type="match status" value="1"/>
</dbReference>
<dbReference type="EMBL" id="LFYR01000079">
    <property type="protein sequence ID" value="KMZ76131.1"/>
    <property type="molecule type" value="Genomic_DNA"/>
</dbReference>
<keyword evidence="5" id="KW-0067">ATP-binding</keyword>
<comment type="function">
    <text evidence="11">Involved in the homologous recombination repair (HRR) pathway of double-stranded DNA breaks arising during DNA replication or induced by DNA-damaging agents.</text>
</comment>
<keyword evidence="14" id="KW-1185">Reference proteome</keyword>
<dbReference type="OMA" id="AMETFTV"/>
<dbReference type="OrthoDB" id="1861185at2759"/>
<dbReference type="GO" id="GO:0000707">
    <property type="term" value="P:meiotic DNA recombinase assembly"/>
    <property type="evidence" value="ECO:0000318"/>
    <property type="project" value="GO_Central"/>
</dbReference>
<keyword evidence="9" id="KW-0539">Nucleus</keyword>
<dbReference type="InterPro" id="IPR020588">
    <property type="entry name" value="RecA_ATP-bd"/>
</dbReference>
<accession>A0A0K9Q4E5</accession>
<keyword evidence="3" id="KW-0547">Nucleotide-binding</keyword>
<evidence type="ECO:0000256" key="10">
    <source>
        <dbReference type="ARBA" id="ARBA00040674"/>
    </source>
</evidence>
<evidence type="ECO:0000259" key="12">
    <source>
        <dbReference type="PROSITE" id="PS50162"/>
    </source>
</evidence>
<evidence type="ECO:0000256" key="2">
    <source>
        <dbReference type="ARBA" id="ARBA00007095"/>
    </source>
</evidence>
<dbReference type="InterPro" id="IPR016467">
    <property type="entry name" value="DNA_recomb/repair_RecA-like"/>
</dbReference>
<dbReference type="GO" id="GO:0003677">
    <property type="term" value="F:DNA binding"/>
    <property type="evidence" value="ECO:0007669"/>
    <property type="project" value="UniProtKB-KW"/>
</dbReference>
<dbReference type="GO" id="GO:0007131">
    <property type="term" value="P:reciprocal meiotic recombination"/>
    <property type="evidence" value="ECO:0000318"/>
    <property type="project" value="GO_Central"/>
</dbReference>
<evidence type="ECO:0000256" key="3">
    <source>
        <dbReference type="ARBA" id="ARBA00022741"/>
    </source>
</evidence>
<dbReference type="Gene3D" id="3.40.50.300">
    <property type="entry name" value="P-loop containing nucleotide triphosphate hydrolases"/>
    <property type="match status" value="1"/>
</dbReference>
<keyword evidence="7" id="KW-0233">DNA recombination</keyword>
<reference evidence="14" key="1">
    <citation type="journal article" date="2016" name="Nature">
        <title>The genome of the seagrass Zostera marina reveals angiosperm adaptation to the sea.</title>
        <authorList>
            <person name="Olsen J.L."/>
            <person name="Rouze P."/>
            <person name="Verhelst B."/>
            <person name="Lin Y.-C."/>
            <person name="Bayer T."/>
            <person name="Collen J."/>
            <person name="Dattolo E."/>
            <person name="De Paoli E."/>
            <person name="Dittami S."/>
            <person name="Maumus F."/>
            <person name="Michel G."/>
            <person name="Kersting A."/>
            <person name="Lauritano C."/>
            <person name="Lohaus R."/>
            <person name="Toepel M."/>
            <person name="Tonon T."/>
            <person name="Vanneste K."/>
            <person name="Amirebrahimi M."/>
            <person name="Brakel J."/>
            <person name="Bostroem C."/>
            <person name="Chovatia M."/>
            <person name="Grimwood J."/>
            <person name="Jenkins J.W."/>
            <person name="Jueterbock A."/>
            <person name="Mraz A."/>
            <person name="Stam W.T."/>
            <person name="Tice H."/>
            <person name="Bornberg-Bauer E."/>
            <person name="Green P.J."/>
            <person name="Pearson G.A."/>
            <person name="Procaccini G."/>
            <person name="Duarte C.M."/>
            <person name="Schmutz J."/>
            <person name="Reusch T.B.H."/>
            <person name="Van de Peer Y."/>
        </authorList>
    </citation>
    <scope>NUCLEOTIDE SEQUENCE [LARGE SCALE GENOMIC DNA]</scope>
    <source>
        <strain evidence="14">cv. Finnish</strain>
    </source>
</reference>
<evidence type="ECO:0000256" key="7">
    <source>
        <dbReference type="ARBA" id="ARBA00023172"/>
    </source>
</evidence>
<dbReference type="GO" id="GO:0005524">
    <property type="term" value="F:ATP binding"/>
    <property type="evidence" value="ECO:0007669"/>
    <property type="project" value="UniProtKB-KW"/>
</dbReference>